<dbReference type="InterPro" id="IPR003599">
    <property type="entry name" value="Ig_sub"/>
</dbReference>
<keyword evidence="7" id="KW-1185">Reference proteome</keyword>
<dbReference type="Pfam" id="PF07686">
    <property type="entry name" value="V-set"/>
    <property type="match status" value="1"/>
</dbReference>
<feature type="signal peptide" evidence="4">
    <location>
        <begin position="1"/>
        <end position="22"/>
    </location>
</feature>
<dbReference type="InterPro" id="IPR013106">
    <property type="entry name" value="Ig_V-set"/>
</dbReference>
<keyword evidence="1" id="KW-1015">Disulfide bond</keyword>
<gene>
    <name evidence="6" type="primary">Sirpb1_1</name>
    <name evidence="6" type="ORF">GTO92_0015242</name>
</gene>
<proteinExistence type="predicted"/>
<evidence type="ECO:0000259" key="5">
    <source>
        <dbReference type="PROSITE" id="PS50835"/>
    </source>
</evidence>
<reference evidence="6" key="1">
    <citation type="journal article" date="2021" name="Cell">
        <title>Tracing the genetic footprints of vertebrate landing in non-teleost ray-finned fishes.</title>
        <authorList>
            <person name="Bi X."/>
            <person name="Wang K."/>
            <person name="Yang L."/>
            <person name="Pan H."/>
            <person name="Jiang H."/>
            <person name="Wei Q."/>
            <person name="Fang M."/>
            <person name="Yu H."/>
            <person name="Zhu C."/>
            <person name="Cai Y."/>
            <person name="He Y."/>
            <person name="Gan X."/>
            <person name="Zeng H."/>
            <person name="Yu D."/>
            <person name="Zhu Y."/>
            <person name="Jiang H."/>
            <person name="Qiu Q."/>
            <person name="Yang H."/>
            <person name="Zhang Y.E."/>
            <person name="Wang W."/>
            <person name="Zhu M."/>
            <person name="He S."/>
            <person name="Zhang G."/>
        </authorList>
    </citation>
    <scope>NUCLEOTIDE SEQUENCE</scope>
    <source>
        <strain evidence="6">Bchr_001</strain>
    </source>
</reference>
<feature type="non-terminal residue" evidence="6">
    <location>
        <position position="1"/>
    </location>
</feature>
<comment type="caution">
    <text evidence="6">The sequence shown here is derived from an EMBL/GenBank/DDBJ whole genome shotgun (WGS) entry which is preliminary data.</text>
</comment>
<dbReference type="InterPro" id="IPR007110">
    <property type="entry name" value="Ig-like_dom"/>
</dbReference>
<feature type="non-terminal residue" evidence="6">
    <location>
        <position position="172"/>
    </location>
</feature>
<evidence type="ECO:0000256" key="3">
    <source>
        <dbReference type="SAM" id="Phobius"/>
    </source>
</evidence>
<feature type="domain" description="Ig-like" evidence="5">
    <location>
        <begin position="15"/>
        <end position="111"/>
    </location>
</feature>
<keyword evidence="3" id="KW-0812">Transmembrane</keyword>
<evidence type="ECO:0000256" key="1">
    <source>
        <dbReference type="ARBA" id="ARBA00023157"/>
    </source>
</evidence>
<feature type="chain" id="PRO_5046777685" evidence="4">
    <location>
        <begin position="23"/>
        <end position="172"/>
    </location>
</feature>
<dbReference type="PANTHER" id="PTHR19971">
    <property type="entry name" value="SIGNAL-REGULATORY PROTEIN BETA"/>
    <property type="match status" value="1"/>
</dbReference>
<evidence type="ECO:0000313" key="6">
    <source>
        <dbReference type="EMBL" id="MBN3294609.1"/>
    </source>
</evidence>
<keyword evidence="3" id="KW-1133">Transmembrane helix</keyword>
<dbReference type="PROSITE" id="PS50835">
    <property type="entry name" value="IG_LIKE"/>
    <property type="match status" value="1"/>
</dbReference>
<dbReference type="SMART" id="SM00406">
    <property type="entry name" value="IGv"/>
    <property type="match status" value="1"/>
</dbReference>
<dbReference type="EMBL" id="JAAWVN010027322">
    <property type="protein sequence ID" value="MBN3294609.1"/>
    <property type="molecule type" value="Genomic_DNA"/>
</dbReference>
<feature type="transmembrane region" description="Helical" evidence="3">
    <location>
        <begin position="140"/>
        <end position="163"/>
    </location>
</feature>
<evidence type="ECO:0000256" key="4">
    <source>
        <dbReference type="SAM" id="SignalP"/>
    </source>
</evidence>
<sequence>MQTLSIVLTCLICLPVGRVCQGLKVFQPLSRVETLERSNVTLVCVMSSEIPLGPVRWYKGAGSERTHFYSGAPKGGDKNDPRVTWTMENPTVNFTITIRDLRFSDTGKYYCEKYKKGDESKPYASGPGVTLTVTACHVPLWFIFILVKVCLFVTINACFCLAVTRETWRKRK</sequence>
<keyword evidence="2" id="KW-0325">Glycoprotein</keyword>
<name>A0ABS2Z6E5_POLSE</name>
<organism evidence="6 7">
    <name type="scientific">Polypterus senegalus</name>
    <name type="common">Senegal bichir</name>
    <dbReference type="NCBI Taxonomy" id="55291"/>
    <lineage>
        <taxon>Eukaryota</taxon>
        <taxon>Metazoa</taxon>
        <taxon>Chordata</taxon>
        <taxon>Craniata</taxon>
        <taxon>Vertebrata</taxon>
        <taxon>Euteleostomi</taxon>
        <taxon>Actinopterygii</taxon>
        <taxon>Polypteriformes</taxon>
        <taxon>Polypteridae</taxon>
        <taxon>Polypterus</taxon>
    </lineage>
</organism>
<keyword evidence="3" id="KW-0472">Membrane</keyword>
<dbReference type="SMART" id="SM00409">
    <property type="entry name" value="IG"/>
    <property type="match status" value="1"/>
</dbReference>
<dbReference type="Gene3D" id="2.60.40.10">
    <property type="entry name" value="Immunoglobulins"/>
    <property type="match status" value="1"/>
</dbReference>
<keyword evidence="4" id="KW-0732">Signal</keyword>
<dbReference type="InterPro" id="IPR013783">
    <property type="entry name" value="Ig-like_fold"/>
</dbReference>
<evidence type="ECO:0000256" key="2">
    <source>
        <dbReference type="ARBA" id="ARBA00023180"/>
    </source>
</evidence>
<protein>
    <submittedName>
        <fullName evidence="6">SIRB1 protein</fullName>
    </submittedName>
</protein>
<dbReference type="SUPFAM" id="SSF48726">
    <property type="entry name" value="Immunoglobulin"/>
    <property type="match status" value="1"/>
</dbReference>
<dbReference type="InterPro" id="IPR036179">
    <property type="entry name" value="Ig-like_dom_sf"/>
</dbReference>
<dbReference type="Proteomes" id="UP001166052">
    <property type="component" value="Unassembled WGS sequence"/>
</dbReference>
<accession>A0ABS2Z6E5</accession>
<evidence type="ECO:0000313" key="7">
    <source>
        <dbReference type="Proteomes" id="UP001166052"/>
    </source>
</evidence>
<dbReference type="InterPro" id="IPR051755">
    <property type="entry name" value="Ig-like_CS_Receptor"/>
</dbReference>